<sequence length="518" mass="57145">MILSLLIFLPVLFAALVMIWPQKSTVRHLALGLALVEFALSLVLLQKFDTGTAALQMVEKTAWIERFGISYFLGVDGISLMLVVLTTFLIPVIVLASWNSIDNRVRGFHAALFVLQTAMLGSFLALDAILFYVFWELSLVPMYFMVGIWGGARRIYATVKFFIYTMAGSVLMLLAIIYMMRLTPEVTGGTMSASLLDFYKLHIPFVGGDFFTAQTLLFFAFALAFAIKVPMFPLHTWLPDAHVEAPTPGSVVLAGVMLKMGTYCFIRWVIPMFPEATEHYGWIFVAAGVIGIIYGALVAMVQPDVKKLVAYSSVSHMGYIVVGLFAMNTYGLNGALYQMLNHGISTGALFILIGMIYERTHSRDIAKYGGLAGVLPIYTIAFIIVTMSSIAVPLTNGFVGEFLILLGSYYYSPAVAVFAVSGVILGAAYMLWMVKRVFFGPKGELVLAGEKDAEHPLHDLSAREIAVLVPLVVLIFWMGIFPNHFMQYSKVSVDHLIANKSNYSFPVSGSQHAQVEEK</sequence>
<dbReference type="GO" id="GO:0042773">
    <property type="term" value="P:ATP synthesis coupled electron transport"/>
    <property type="evidence" value="ECO:0007669"/>
    <property type="project" value="InterPro"/>
</dbReference>
<keyword evidence="7 9" id="KW-0472">Membrane</keyword>
<feature type="transmembrane region" description="Helical" evidence="9">
    <location>
        <begin position="29"/>
        <end position="48"/>
    </location>
</feature>
<evidence type="ECO:0000256" key="2">
    <source>
        <dbReference type="ARBA" id="ARBA00009025"/>
    </source>
</evidence>
<evidence type="ECO:0000259" key="11">
    <source>
        <dbReference type="Pfam" id="PF01059"/>
    </source>
</evidence>
<feature type="transmembrane region" description="Helical" evidence="9">
    <location>
        <begin position="248"/>
        <end position="270"/>
    </location>
</feature>
<evidence type="ECO:0000256" key="5">
    <source>
        <dbReference type="ARBA" id="ARBA00022989"/>
    </source>
</evidence>
<dbReference type="GO" id="GO:0003954">
    <property type="term" value="F:NADH dehydrogenase activity"/>
    <property type="evidence" value="ECO:0007669"/>
    <property type="project" value="TreeGrafter"/>
</dbReference>
<feature type="transmembrane region" description="Helical" evidence="9">
    <location>
        <begin position="339"/>
        <end position="357"/>
    </location>
</feature>
<dbReference type="eggNOG" id="COG1008">
    <property type="taxonomic scope" value="Bacteria"/>
</dbReference>
<keyword evidence="4" id="KW-1278">Translocase</keyword>
<feature type="transmembrane region" description="Helical" evidence="9">
    <location>
        <begin position="465"/>
        <end position="485"/>
    </location>
</feature>
<evidence type="ECO:0000256" key="9">
    <source>
        <dbReference type="SAM" id="Phobius"/>
    </source>
</evidence>
<feature type="transmembrane region" description="Helical" evidence="9">
    <location>
        <begin position="282"/>
        <end position="301"/>
    </location>
</feature>
<evidence type="ECO:0000256" key="4">
    <source>
        <dbReference type="ARBA" id="ARBA00022967"/>
    </source>
</evidence>
<dbReference type="NCBIfam" id="TIGR01972">
    <property type="entry name" value="NDH_I_M"/>
    <property type="match status" value="1"/>
</dbReference>
<dbReference type="KEGG" id="bex:A11Q_2596"/>
<evidence type="ECO:0000256" key="8">
    <source>
        <dbReference type="RuleBase" id="RU000320"/>
    </source>
</evidence>
<dbReference type="PATRIC" id="fig|1184267.3.peg.2624"/>
<evidence type="ECO:0000256" key="6">
    <source>
        <dbReference type="ARBA" id="ARBA00023027"/>
    </source>
</evidence>
<dbReference type="InterPro" id="IPR010227">
    <property type="entry name" value="NADH_Q_OxRdtase_chainM/4"/>
</dbReference>
<feature type="transmembrane region" description="Helical" evidence="9">
    <location>
        <begin position="369"/>
        <end position="390"/>
    </location>
</feature>
<feature type="transmembrane region" description="Helical" evidence="9">
    <location>
        <begin position="161"/>
        <end position="181"/>
    </location>
</feature>
<name>M4VBN6_9BACT</name>
<dbReference type="PANTHER" id="PTHR43507">
    <property type="entry name" value="NADH-UBIQUINONE OXIDOREDUCTASE CHAIN 4"/>
    <property type="match status" value="1"/>
</dbReference>
<dbReference type="Pfam" id="PF01059">
    <property type="entry name" value="Oxidored_q5_N"/>
    <property type="match status" value="1"/>
</dbReference>
<dbReference type="InterPro" id="IPR003918">
    <property type="entry name" value="NADH_UbQ_OxRdtase"/>
</dbReference>
<proteinExistence type="inferred from homology"/>
<dbReference type="HOGENOM" id="CLU_007100_4_4_7"/>
<dbReference type="Proteomes" id="UP000012040">
    <property type="component" value="Chromosome"/>
</dbReference>
<protein>
    <submittedName>
        <fullName evidence="12">NADH dehydrogenase I chain M</fullName>
    </submittedName>
</protein>
<evidence type="ECO:0000256" key="7">
    <source>
        <dbReference type="ARBA" id="ARBA00023136"/>
    </source>
</evidence>
<dbReference type="PANTHER" id="PTHR43507:SF1">
    <property type="entry name" value="NADH-UBIQUINONE OXIDOREDUCTASE CHAIN 4"/>
    <property type="match status" value="1"/>
</dbReference>
<feature type="transmembrane region" description="Helical" evidence="9">
    <location>
        <begin position="201"/>
        <end position="227"/>
    </location>
</feature>
<feature type="domain" description="NADH:ubiquinone oxidoreductase chain 4 N-terminal" evidence="11">
    <location>
        <begin position="52"/>
        <end position="119"/>
    </location>
</feature>
<accession>M4VBN6</accession>
<dbReference type="GO" id="GO:0016020">
    <property type="term" value="C:membrane"/>
    <property type="evidence" value="ECO:0007669"/>
    <property type="project" value="UniProtKB-SubCell"/>
</dbReference>
<keyword evidence="5 9" id="KW-1133">Transmembrane helix</keyword>
<comment type="subcellular location">
    <subcellularLocation>
        <location evidence="1">Endomembrane system</location>
        <topology evidence="1">Multi-pass membrane protein</topology>
    </subcellularLocation>
    <subcellularLocation>
        <location evidence="8">Membrane</location>
        <topology evidence="8">Multi-pass membrane protein</topology>
    </subcellularLocation>
</comment>
<feature type="domain" description="NADH:quinone oxidoreductase/Mrp antiporter transmembrane" evidence="10">
    <location>
        <begin position="125"/>
        <end position="423"/>
    </location>
</feature>
<dbReference type="GO" id="GO:0048039">
    <property type="term" value="F:ubiquinone binding"/>
    <property type="evidence" value="ECO:0007669"/>
    <property type="project" value="TreeGrafter"/>
</dbReference>
<dbReference type="GO" id="GO:0012505">
    <property type="term" value="C:endomembrane system"/>
    <property type="evidence" value="ECO:0007669"/>
    <property type="project" value="UniProtKB-SubCell"/>
</dbReference>
<evidence type="ECO:0000313" key="13">
    <source>
        <dbReference type="Proteomes" id="UP000012040"/>
    </source>
</evidence>
<dbReference type="RefSeq" id="WP_015471302.1">
    <property type="nucleotide sequence ID" value="NC_020813.1"/>
</dbReference>
<keyword evidence="6" id="KW-0520">NAD</keyword>
<evidence type="ECO:0000256" key="3">
    <source>
        <dbReference type="ARBA" id="ARBA00022692"/>
    </source>
</evidence>
<dbReference type="OrthoDB" id="5287861at2"/>
<dbReference type="Pfam" id="PF00361">
    <property type="entry name" value="Proton_antipo_M"/>
    <property type="match status" value="1"/>
</dbReference>
<dbReference type="InterPro" id="IPR001750">
    <property type="entry name" value="ND/Mrp_TM"/>
</dbReference>
<keyword evidence="3 8" id="KW-0812">Transmembrane</keyword>
<dbReference type="PRINTS" id="PR01437">
    <property type="entry name" value="NUOXDRDTASE4"/>
</dbReference>
<dbReference type="GO" id="GO:0008137">
    <property type="term" value="F:NADH dehydrogenase (ubiquinone) activity"/>
    <property type="evidence" value="ECO:0007669"/>
    <property type="project" value="InterPro"/>
</dbReference>
<dbReference type="STRING" id="1184267.A11Q_2596"/>
<organism evidence="12 13">
    <name type="scientific">Pseudobdellovibrio exovorus JSS</name>
    <dbReference type="NCBI Taxonomy" id="1184267"/>
    <lineage>
        <taxon>Bacteria</taxon>
        <taxon>Pseudomonadati</taxon>
        <taxon>Bdellovibrionota</taxon>
        <taxon>Bdellovibrionia</taxon>
        <taxon>Bdellovibrionales</taxon>
        <taxon>Pseudobdellovibrionaceae</taxon>
        <taxon>Pseudobdellovibrio</taxon>
    </lineage>
</organism>
<reference evidence="12 13" key="1">
    <citation type="journal article" date="2013" name="ISME J.">
        <title>By their genes ye shall know them: genomic signatures of predatory bacteria.</title>
        <authorList>
            <person name="Pasternak Z."/>
            <person name="Pietrokovski S."/>
            <person name="Rotem O."/>
            <person name="Gophna U."/>
            <person name="Lurie-Weinberger M.N."/>
            <person name="Jurkevitch E."/>
        </authorList>
    </citation>
    <scope>NUCLEOTIDE SEQUENCE [LARGE SCALE GENOMIC DNA]</scope>
    <source>
        <strain evidence="12 13">JSS</strain>
    </source>
</reference>
<feature type="transmembrane region" description="Helical" evidence="9">
    <location>
        <begin position="110"/>
        <end position="135"/>
    </location>
</feature>
<feature type="transmembrane region" description="Helical" evidence="9">
    <location>
        <begin position="410"/>
        <end position="432"/>
    </location>
</feature>
<evidence type="ECO:0000259" key="10">
    <source>
        <dbReference type="Pfam" id="PF00361"/>
    </source>
</evidence>
<comment type="similarity">
    <text evidence="2">Belongs to the complex I subunit 4 family.</text>
</comment>
<dbReference type="AlphaFoldDB" id="M4VBN6"/>
<feature type="transmembrane region" description="Helical" evidence="9">
    <location>
        <begin position="308"/>
        <end position="327"/>
    </location>
</feature>
<feature type="transmembrane region" description="Helical" evidence="9">
    <location>
        <begin position="69"/>
        <end position="98"/>
    </location>
</feature>
<dbReference type="EMBL" id="CP003537">
    <property type="protein sequence ID" value="AGH96812.1"/>
    <property type="molecule type" value="Genomic_DNA"/>
</dbReference>
<dbReference type="InterPro" id="IPR000260">
    <property type="entry name" value="NADH4_N"/>
</dbReference>
<gene>
    <name evidence="12" type="ORF">A11Q_2596</name>
</gene>
<keyword evidence="13" id="KW-1185">Reference proteome</keyword>
<evidence type="ECO:0000256" key="1">
    <source>
        <dbReference type="ARBA" id="ARBA00004127"/>
    </source>
</evidence>
<evidence type="ECO:0000313" key="12">
    <source>
        <dbReference type="EMBL" id="AGH96812.1"/>
    </source>
</evidence>
<dbReference type="GO" id="GO:0015990">
    <property type="term" value="P:electron transport coupled proton transport"/>
    <property type="evidence" value="ECO:0007669"/>
    <property type="project" value="TreeGrafter"/>
</dbReference>